<dbReference type="PROSITE" id="PS51819">
    <property type="entry name" value="VOC"/>
    <property type="match status" value="1"/>
</dbReference>
<name>A0A6I4TWM7_9SPHN</name>
<feature type="domain" description="VOC" evidence="2">
    <location>
        <begin position="1"/>
        <end position="123"/>
    </location>
</feature>
<accession>A0A6I4TWM7</accession>
<dbReference type="AlphaFoldDB" id="A0A6I4TWM7"/>
<sequence>MFTHAFLGSNDVERSRKFYDAVMGALGYANVVPPEAGNLVYPGPGCTFIVGKPLDGQGATVGNGGTLGFAAKSDEEVTAWYEAGLANGGTCDGQPGPRERAPNNSVGAYLRDPDGNKICAFHMQH</sequence>
<dbReference type="CDD" id="cd07262">
    <property type="entry name" value="VOC_like"/>
    <property type="match status" value="1"/>
</dbReference>
<dbReference type="RefSeq" id="WP_161391981.1">
    <property type="nucleotide sequence ID" value="NZ_JBHSCP010000002.1"/>
</dbReference>
<keyword evidence="4" id="KW-1185">Reference proteome</keyword>
<comment type="caution">
    <text evidence="3">The sequence shown here is derived from an EMBL/GenBank/DDBJ whole genome shotgun (WGS) entry which is preliminary data.</text>
</comment>
<evidence type="ECO:0000313" key="4">
    <source>
        <dbReference type="Proteomes" id="UP000469430"/>
    </source>
</evidence>
<dbReference type="Gene3D" id="3.10.180.10">
    <property type="entry name" value="2,3-Dihydroxybiphenyl 1,2-Dioxygenase, domain 1"/>
    <property type="match status" value="1"/>
</dbReference>
<evidence type="ECO:0000256" key="1">
    <source>
        <dbReference type="SAM" id="MobiDB-lite"/>
    </source>
</evidence>
<evidence type="ECO:0000259" key="2">
    <source>
        <dbReference type="PROSITE" id="PS51819"/>
    </source>
</evidence>
<dbReference type="PANTHER" id="PTHR35006:SF1">
    <property type="entry name" value="BLL2941 PROTEIN"/>
    <property type="match status" value="1"/>
</dbReference>
<dbReference type="InterPro" id="IPR004360">
    <property type="entry name" value="Glyas_Fos-R_dOase_dom"/>
</dbReference>
<dbReference type="InterPro" id="IPR037523">
    <property type="entry name" value="VOC_core"/>
</dbReference>
<dbReference type="OrthoDB" id="9807407at2"/>
<organism evidence="3 4">
    <name type="scientific">Croceibacterium xixiisoli</name>
    <dbReference type="NCBI Taxonomy" id="1476466"/>
    <lineage>
        <taxon>Bacteria</taxon>
        <taxon>Pseudomonadati</taxon>
        <taxon>Pseudomonadota</taxon>
        <taxon>Alphaproteobacteria</taxon>
        <taxon>Sphingomonadales</taxon>
        <taxon>Erythrobacteraceae</taxon>
        <taxon>Croceibacterium</taxon>
    </lineage>
</organism>
<dbReference type="SUPFAM" id="SSF54593">
    <property type="entry name" value="Glyoxalase/Bleomycin resistance protein/Dihydroxybiphenyl dioxygenase"/>
    <property type="match status" value="1"/>
</dbReference>
<protein>
    <submittedName>
        <fullName evidence="3">VOC family protein</fullName>
    </submittedName>
</protein>
<dbReference type="EMBL" id="WTYJ01000003">
    <property type="protein sequence ID" value="MXP00263.1"/>
    <property type="molecule type" value="Genomic_DNA"/>
</dbReference>
<dbReference type="InterPro" id="IPR029068">
    <property type="entry name" value="Glyas_Bleomycin-R_OHBP_Dase"/>
</dbReference>
<proteinExistence type="predicted"/>
<reference evidence="3 4" key="1">
    <citation type="submission" date="2019-12" db="EMBL/GenBank/DDBJ databases">
        <title>Genomic-based taxomic classification of the family Erythrobacteraceae.</title>
        <authorList>
            <person name="Xu L."/>
        </authorList>
    </citation>
    <scope>NUCLEOTIDE SEQUENCE [LARGE SCALE GENOMIC DNA]</scope>
    <source>
        <strain evidence="3 4">S36</strain>
    </source>
</reference>
<feature type="region of interest" description="Disordered" evidence="1">
    <location>
        <begin position="88"/>
        <end position="107"/>
    </location>
</feature>
<dbReference type="Pfam" id="PF00903">
    <property type="entry name" value="Glyoxalase"/>
    <property type="match status" value="1"/>
</dbReference>
<evidence type="ECO:0000313" key="3">
    <source>
        <dbReference type="EMBL" id="MXP00263.1"/>
    </source>
</evidence>
<gene>
    <name evidence="3" type="ORF">GRI97_14815</name>
</gene>
<dbReference type="PANTHER" id="PTHR35006">
    <property type="entry name" value="GLYOXALASE FAMILY PROTEIN (AFU_ORTHOLOGUE AFUA_5G14830)"/>
    <property type="match status" value="1"/>
</dbReference>
<dbReference type="Proteomes" id="UP000469430">
    <property type="component" value="Unassembled WGS sequence"/>
</dbReference>